<dbReference type="RefSeq" id="WP_344811719.1">
    <property type="nucleotide sequence ID" value="NZ_BAAAYX010000003.1"/>
</dbReference>
<reference evidence="4" key="1">
    <citation type="journal article" date="2019" name="Int. J. Syst. Evol. Microbiol.">
        <title>The Global Catalogue of Microorganisms (GCM) 10K type strain sequencing project: providing services to taxonomists for standard genome sequencing and annotation.</title>
        <authorList>
            <consortium name="The Broad Institute Genomics Platform"/>
            <consortium name="The Broad Institute Genome Sequencing Center for Infectious Disease"/>
            <person name="Wu L."/>
            <person name="Ma J."/>
        </authorList>
    </citation>
    <scope>NUCLEOTIDE SEQUENCE [LARGE SCALE GENOMIC DNA]</scope>
    <source>
        <strain evidence="4">JCM 16548</strain>
    </source>
</reference>
<dbReference type="Proteomes" id="UP001500051">
    <property type="component" value="Unassembled WGS sequence"/>
</dbReference>
<name>A0ABP7D253_9ACTN</name>
<accession>A0ABP7D253</accession>
<evidence type="ECO:0000256" key="1">
    <source>
        <dbReference type="SAM" id="MobiDB-lite"/>
    </source>
</evidence>
<feature type="compositionally biased region" description="Basic and acidic residues" evidence="1">
    <location>
        <begin position="92"/>
        <end position="110"/>
    </location>
</feature>
<comment type="caution">
    <text evidence="3">The sequence shown here is derived from an EMBL/GenBank/DDBJ whole genome shotgun (WGS) entry which is preliminary data.</text>
</comment>
<gene>
    <name evidence="3" type="ORF">GCM10022204_15320</name>
</gene>
<sequence length="198" mass="19837">MAEWDDLETRLKDLGRGAAELVDDPLDPSVVRGLGSRRRRRRRVALAVAVVIMVVTGGVAVYGATLPPTLLPPTPAGSPTVSTSPDPGEGEPDARGRRLPDATGRPDRRAPAPPTYPTSTPSSPSASGSPTPTSTPTPSEEPSATPTGDPEPEPTEEPSGADPTQTAPGQSGGGQPGGGQPGGGEPSSGPTNVEGSTG</sequence>
<keyword evidence="2" id="KW-0472">Membrane</keyword>
<feature type="compositionally biased region" description="Low complexity" evidence="1">
    <location>
        <begin position="117"/>
        <end position="148"/>
    </location>
</feature>
<feature type="transmembrane region" description="Helical" evidence="2">
    <location>
        <begin position="44"/>
        <end position="64"/>
    </location>
</feature>
<keyword evidence="2" id="KW-1133">Transmembrane helix</keyword>
<keyword evidence="2" id="KW-0812">Transmembrane</keyword>
<keyword evidence="4" id="KW-1185">Reference proteome</keyword>
<feature type="compositionally biased region" description="Gly residues" evidence="1">
    <location>
        <begin position="170"/>
        <end position="186"/>
    </location>
</feature>
<proteinExistence type="predicted"/>
<evidence type="ECO:0000256" key="2">
    <source>
        <dbReference type="SAM" id="Phobius"/>
    </source>
</evidence>
<evidence type="ECO:0000313" key="4">
    <source>
        <dbReference type="Proteomes" id="UP001500051"/>
    </source>
</evidence>
<dbReference type="EMBL" id="BAAAYX010000003">
    <property type="protein sequence ID" value="GAA3699661.1"/>
    <property type="molecule type" value="Genomic_DNA"/>
</dbReference>
<organism evidence="3 4">
    <name type="scientific">Microlunatus aurantiacus</name>
    <dbReference type="NCBI Taxonomy" id="446786"/>
    <lineage>
        <taxon>Bacteria</taxon>
        <taxon>Bacillati</taxon>
        <taxon>Actinomycetota</taxon>
        <taxon>Actinomycetes</taxon>
        <taxon>Propionibacteriales</taxon>
        <taxon>Propionibacteriaceae</taxon>
        <taxon>Microlunatus</taxon>
    </lineage>
</organism>
<protein>
    <submittedName>
        <fullName evidence="3">Uncharacterized protein</fullName>
    </submittedName>
</protein>
<evidence type="ECO:0000313" key="3">
    <source>
        <dbReference type="EMBL" id="GAA3699661.1"/>
    </source>
</evidence>
<feature type="region of interest" description="Disordered" evidence="1">
    <location>
        <begin position="71"/>
        <end position="198"/>
    </location>
</feature>